<organism evidence="3 4">
    <name type="scientific">Gossypium barbadense</name>
    <name type="common">Sea Island cotton</name>
    <name type="synonym">Hibiscus barbadensis</name>
    <dbReference type="NCBI Taxonomy" id="3634"/>
    <lineage>
        <taxon>Eukaryota</taxon>
        <taxon>Viridiplantae</taxon>
        <taxon>Streptophyta</taxon>
        <taxon>Embryophyta</taxon>
        <taxon>Tracheophyta</taxon>
        <taxon>Spermatophyta</taxon>
        <taxon>Magnoliopsida</taxon>
        <taxon>eudicotyledons</taxon>
        <taxon>Gunneridae</taxon>
        <taxon>Pentapetalae</taxon>
        <taxon>rosids</taxon>
        <taxon>malvids</taxon>
        <taxon>Malvales</taxon>
        <taxon>Malvaceae</taxon>
        <taxon>Malvoideae</taxon>
        <taxon>Gossypium</taxon>
    </lineage>
</organism>
<proteinExistence type="predicted"/>
<dbReference type="Pfam" id="PF03004">
    <property type="entry name" value="Transposase_24"/>
    <property type="match status" value="1"/>
</dbReference>
<evidence type="ECO:0000256" key="1">
    <source>
        <dbReference type="SAM" id="Coils"/>
    </source>
</evidence>
<feature type="coiled-coil region" evidence="1">
    <location>
        <begin position="319"/>
        <end position="371"/>
    </location>
</feature>
<keyword evidence="1" id="KW-0175">Coiled coil</keyword>
<dbReference type="PANTHER" id="PTHR33144:SF46">
    <property type="entry name" value="OS04G0610000 PROTEIN"/>
    <property type="match status" value="1"/>
</dbReference>
<evidence type="ECO:0000313" key="3">
    <source>
        <dbReference type="EMBL" id="PPS10096.1"/>
    </source>
</evidence>
<evidence type="ECO:0000313" key="4">
    <source>
        <dbReference type="Proteomes" id="UP000239757"/>
    </source>
</evidence>
<dbReference type="PANTHER" id="PTHR33144">
    <property type="entry name" value="OS10G0409366 PROTEIN-RELATED"/>
    <property type="match status" value="1"/>
</dbReference>
<feature type="compositionally biased region" description="Acidic residues" evidence="2">
    <location>
        <begin position="16"/>
        <end position="31"/>
    </location>
</feature>
<accession>A0A2P5Y3H9</accession>
<dbReference type="AlphaFoldDB" id="A0A2P5Y3H9"/>
<dbReference type="Proteomes" id="UP000239757">
    <property type="component" value="Unassembled WGS sequence"/>
</dbReference>
<evidence type="ECO:0000256" key="2">
    <source>
        <dbReference type="SAM" id="MobiDB-lite"/>
    </source>
</evidence>
<sequence length="381" mass="43668">MNQPPNTQTKRRSRDESDDEFDEENDPNEADFEYKQILRSRARSRRLQHRDINKLFTESFHGWLSQTVWSGKDVNDEVKWVSQGKMRRRRLQDLSIVQTTPNSEEANSEHQTVVGSSNVPEILDKPGEFQNPIERVKVSRNSHGQPVGSEARLLAVYLGILAQNVNMLPINYESWHHMPDSNKNQAVDNIKDRERVRTSSRQKQKFTHTTGSRSFVSIAEAESGQKVGRLQLFEITHRKKDGSPMTSEAGEIMEKLKEKKAEYEAVASTDSFVNLENIDNRIITEVLGPKRYGRVRFQGSGVTPTQYFGSGSEQYIPSGSQAQAEVQRLRDQIAQMQANMVEQIVEVQRKYEELQQQLRAEATEKEAAAAAREVEQSRKYD</sequence>
<gene>
    <name evidence="3" type="ORF">GOBAR_AA10550</name>
</gene>
<feature type="region of interest" description="Disordered" evidence="2">
    <location>
        <begin position="1"/>
        <end position="31"/>
    </location>
</feature>
<dbReference type="OrthoDB" id="1297232at2759"/>
<protein>
    <recommendedName>
        <fullName evidence="5">Transposase Tnp1/En/Spm-like domain-containing protein</fullName>
    </recommendedName>
</protein>
<evidence type="ECO:0008006" key="5">
    <source>
        <dbReference type="Google" id="ProtNLM"/>
    </source>
</evidence>
<reference evidence="3 4" key="1">
    <citation type="submission" date="2015-01" db="EMBL/GenBank/DDBJ databases">
        <title>Genome of allotetraploid Gossypium barbadense reveals genomic plasticity and fiber elongation in cotton evolution.</title>
        <authorList>
            <person name="Chen X."/>
            <person name="Liu X."/>
            <person name="Zhao B."/>
            <person name="Zheng H."/>
            <person name="Hu Y."/>
            <person name="Lu G."/>
            <person name="Yang C."/>
            <person name="Chen J."/>
            <person name="Shan C."/>
            <person name="Zhang L."/>
            <person name="Zhou Y."/>
            <person name="Wang L."/>
            <person name="Guo W."/>
            <person name="Bai Y."/>
            <person name="Ruan J."/>
            <person name="Shangguan X."/>
            <person name="Mao Y."/>
            <person name="Jiang J."/>
            <person name="Zhu Y."/>
            <person name="Lei J."/>
            <person name="Kang H."/>
            <person name="Chen S."/>
            <person name="He X."/>
            <person name="Wang R."/>
            <person name="Wang Y."/>
            <person name="Chen J."/>
            <person name="Wang L."/>
            <person name="Yu S."/>
            <person name="Wang B."/>
            <person name="Wei J."/>
            <person name="Song S."/>
            <person name="Lu X."/>
            <person name="Gao Z."/>
            <person name="Gu W."/>
            <person name="Deng X."/>
            <person name="Ma D."/>
            <person name="Wang S."/>
            <person name="Liang W."/>
            <person name="Fang L."/>
            <person name="Cai C."/>
            <person name="Zhu X."/>
            <person name="Zhou B."/>
            <person name="Zhang Y."/>
            <person name="Chen Z."/>
            <person name="Xu S."/>
            <person name="Zhu R."/>
            <person name="Wang S."/>
            <person name="Zhang T."/>
            <person name="Zhao G."/>
        </authorList>
    </citation>
    <scope>NUCLEOTIDE SEQUENCE [LARGE SCALE GENOMIC DNA]</scope>
    <source>
        <strain evidence="4">cv. Xinhai21</strain>
        <tissue evidence="3">Leaf</tissue>
    </source>
</reference>
<name>A0A2P5Y3H9_GOSBA</name>
<dbReference type="EMBL" id="KZ663775">
    <property type="protein sequence ID" value="PPS10096.1"/>
    <property type="molecule type" value="Genomic_DNA"/>
</dbReference>
<dbReference type="InterPro" id="IPR004252">
    <property type="entry name" value="Probable_transposase_24"/>
</dbReference>